<dbReference type="InterPro" id="IPR036761">
    <property type="entry name" value="TTHA0802/YceI-like_sf"/>
</dbReference>
<dbReference type="SMART" id="SM00867">
    <property type="entry name" value="YceI"/>
    <property type="match status" value="1"/>
</dbReference>
<feature type="signal peptide" evidence="1">
    <location>
        <begin position="1"/>
        <end position="27"/>
    </location>
</feature>
<evidence type="ECO:0000259" key="2">
    <source>
        <dbReference type="SMART" id="SM00867"/>
    </source>
</evidence>
<feature type="chain" id="PRO_5020313781" evidence="1">
    <location>
        <begin position="28"/>
        <end position="202"/>
    </location>
</feature>
<sequence length="202" mass="21540">MHRTAMKRVAGFFTAAFLIMAPVFAIASTWNIDPEHTSVGFKVRHLMVSNVKGGFGKVSGVVNVDDKDITKSSTTVTIDTTSIDTGVAKRDAHLKSPDFLDVAKYPTMTFVSTGVMKGAGGAFKLAGNLTLHGVTRPVVLQVEGLSGEIKDPMGNVRRGASATTTINRKDYGLIWNKMLEAGGVAVGEDVVINIEVEMVKAK</sequence>
<dbReference type="Proteomes" id="UP000306416">
    <property type="component" value="Unassembled WGS sequence"/>
</dbReference>
<gene>
    <name evidence="3" type="ORF">E4633_14350</name>
</gene>
<dbReference type="InterPro" id="IPR007372">
    <property type="entry name" value="Lipid/polyisoprenoid-bd_YceI"/>
</dbReference>
<evidence type="ECO:0000256" key="1">
    <source>
        <dbReference type="SAM" id="SignalP"/>
    </source>
</evidence>
<proteinExistence type="predicted"/>
<keyword evidence="1" id="KW-0732">Signal</keyword>
<dbReference type="AlphaFoldDB" id="A0A4S1CEQ8"/>
<protein>
    <submittedName>
        <fullName evidence="3">Polyisoprenoid-binding protein</fullName>
    </submittedName>
</protein>
<keyword evidence="4" id="KW-1185">Reference proteome</keyword>
<dbReference type="Gene3D" id="2.40.128.110">
    <property type="entry name" value="Lipid/polyisoprenoid-binding, YceI-like"/>
    <property type="match status" value="1"/>
</dbReference>
<evidence type="ECO:0000313" key="4">
    <source>
        <dbReference type="Proteomes" id="UP000306416"/>
    </source>
</evidence>
<evidence type="ECO:0000313" key="3">
    <source>
        <dbReference type="EMBL" id="TGU71496.1"/>
    </source>
</evidence>
<feature type="domain" description="Lipid/polyisoprenoid-binding YceI-like" evidence="2">
    <location>
        <begin position="29"/>
        <end position="199"/>
    </location>
</feature>
<dbReference type="SUPFAM" id="SSF101874">
    <property type="entry name" value="YceI-like"/>
    <property type="match status" value="1"/>
</dbReference>
<dbReference type="PANTHER" id="PTHR34406:SF1">
    <property type="entry name" value="PROTEIN YCEI"/>
    <property type="match status" value="1"/>
</dbReference>
<accession>A0A4S1CEQ8</accession>
<organism evidence="3 4">
    <name type="scientific">Geomonas terrae</name>
    <dbReference type="NCBI Taxonomy" id="2562681"/>
    <lineage>
        <taxon>Bacteria</taxon>
        <taxon>Pseudomonadati</taxon>
        <taxon>Thermodesulfobacteriota</taxon>
        <taxon>Desulfuromonadia</taxon>
        <taxon>Geobacterales</taxon>
        <taxon>Geobacteraceae</taxon>
        <taxon>Geomonas</taxon>
    </lineage>
</organism>
<comment type="caution">
    <text evidence="3">The sequence shown here is derived from an EMBL/GenBank/DDBJ whole genome shotgun (WGS) entry which is preliminary data.</text>
</comment>
<reference evidence="3 4" key="1">
    <citation type="submission" date="2019-04" db="EMBL/GenBank/DDBJ databases">
        <title>Geobacter oryzae sp. nov., ferric-reducing bacteria isolated from paddy soil.</title>
        <authorList>
            <person name="Xu Z."/>
            <person name="Masuda Y."/>
            <person name="Itoh H."/>
            <person name="Senoo K."/>
        </authorList>
    </citation>
    <scope>NUCLEOTIDE SEQUENCE [LARGE SCALE GENOMIC DNA]</scope>
    <source>
        <strain evidence="3 4">Red111</strain>
    </source>
</reference>
<dbReference type="PANTHER" id="PTHR34406">
    <property type="entry name" value="PROTEIN YCEI"/>
    <property type="match status" value="1"/>
</dbReference>
<name>A0A4S1CEQ8_9BACT</name>
<dbReference type="RefSeq" id="WP_135871148.1">
    <property type="nucleotide sequence ID" value="NZ_SRSC01000003.1"/>
</dbReference>
<dbReference type="Pfam" id="PF04264">
    <property type="entry name" value="YceI"/>
    <property type="match status" value="1"/>
</dbReference>
<dbReference type="EMBL" id="SRSC01000003">
    <property type="protein sequence ID" value="TGU71496.1"/>
    <property type="molecule type" value="Genomic_DNA"/>
</dbReference>